<feature type="transmembrane region" description="Helical" evidence="5">
    <location>
        <begin position="44"/>
        <end position="69"/>
    </location>
</feature>
<reference evidence="7 8" key="1">
    <citation type="submission" date="2023-08" db="EMBL/GenBank/DDBJ databases">
        <title>The draft genome sequence of Paracraurococcus sp. LOR1-02.</title>
        <authorList>
            <person name="Kingkaew E."/>
            <person name="Tanasupawat S."/>
        </authorList>
    </citation>
    <scope>NUCLEOTIDE SEQUENCE [LARGE SCALE GENOMIC DNA]</scope>
    <source>
        <strain evidence="7 8">LOR1-02</strain>
    </source>
</reference>
<evidence type="ECO:0000256" key="1">
    <source>
        <dbReference type="ARBA" id="ARBA00004167"/>
    </source>
</evidence>
<comment type="caution">
    <text evidence="7">The sequence shown here is derived from an EMBL/GenBank/DDBJ whole genome shotgun (WGS) entry which is preliminary data.</text>
</comment>
<dbReference type="InterPro" id="IPR032710">
    <property type="entry name" value="NTF2-like_dom_sf"/>
</dbReference>
<accession>A0ABT9E6I2</accession>
<dbReference type="EMBL" id="JAUTWS010000034">
    <property type="protein sequence ID" value="MDO9711778.1"/>
    <property type="molecule type" value="Genomic_DNA"/>
</dbReference>
<dbReference type="InterPro" id="IPR007430">
    <property type="entry name" value="VirB8"/>
</dbReference>
<keyword evidence="3 5" id="KW-1133">Transmembrane helix</keyword>
<name>A0ABT9E6I2_9PROT</name>
<dbReference type="RefSeq" id="WP_305106631.1">
    <property type="nucleotide sequence ID" value="NZ_JAUTWS010000034.1"/>
</dbReference>
<evidence type="ECO:0000256" key="2">
    <source>
        <dbReference type="ARBA" id="ARBA00022692"/>
    </source>
</evidence>
<evidence type="ECO:0000313" key="8">
    <source>
        <dbReference type="Proteomes" id="UP001243009"/>
    </source>
</evidence>
<gene>
    <name evidence="7" type="ORF">Q7A36_25750</name>
</gene>
<dbReference type="Proteomes" id="UP001243009">
    <property type="component" value="Unassembled WGS sequence"/>
</dbReference>
<keyword evidence="8" id="KW-1185">Reference proteome</keyword>
<dbReference type="Gene3D" id="3.10.450.230">
    <property type="entry name" value="VirB8 protein"/>
    <property type="match status" value="1"/>
</dbReference>
<feature type="domain" description="Bacterial virulence protein VirB8" evidence="6">
    <location>
        <begin position="40"/>
        <end position="233"/>
    </location>
</feature>
<evidence type="ECO:0000313" key="7">
    <source>
        <dbReference type="EMBL" id="MDO9711778.1"/>
    </source>
</evidence>
<dbReference type="SUPFAM" id="SSF54427">
    <property type="entry name" value="NTF2-like"/>
    <property type="match status" value="1"/>
</dbReference>
<protein>
    <submittedName>
        <fullName evidence="7">VirB8/TrbF family protein</fullName>
    </submittedName>
</protein>
<proteinExistence type="predicted"/>
<keyword evidence="4 5" id="KW-0472">Membrane</keyword>
<sequence length="248" mass="27596">MQFLGRHGPTEAVAAAERDAHLAAGQDRARTIAETNRAIRRTGLWVGSIGSLIGVLGMAGMTIMAGRLAGGPERVFIERDPRTGELAQVPRPLEASGRFTDATIRQHLRLVLDHCEAYLYSTYLLNARRCQLFLTPQQQAVHAREVEQTNPDSPIARQGRDGSISVADRVTYEQVAAARDGTQVWGMRYIKVFAQPGRPIECLSWTTVVTFRWRPDLRMADEHRVINLGGMQISDRRSGPDPVRKPEC</sequence>
<dbReference type="Pfam" id="PF04335">
    <property type="entry name" value="VirB8"/>
    <property type="match status" value="1"/>
</dbReference>
<keyword evidence="2 5" id="KW-0812">Transmembrane</keyword>
<comment type="subcellular location">
    <subcellularLocation>
        <location evidence="1">Membrane</location>
        <topology evidence="1">Single-pass membrane protein</topology>
    </subcellularLocation>
</comment>
<evidence type="ECO:0000256" key="4">
    <source>
        <dbReference type="ARBA" id="ARBA00023136"/>
    </source>
</evidence>
<evidence type="ECO:0000259" key="6">
    <source>
        <dbReference type="Pfam" id="PF04335"/>
    </source>
</evidence>
<evidence type="ECO:0000256" key="5">
    <source>
        <dbReference type="SAM" id="Phobius"/>
    </source>
</evidence>
<evidence type="ECO:0000256" key="3">
    <source>
        <dbReference type="ARBA" id="ARBA00022989"/>
    </source>
</evidence>
<organism evidence="7 8">
    <name type="scientific">Paracraurococcus lichenis</name>
    <dbReference type="NCBI Taxonomy" id="3064888"/>
    <lineage>
        <taxon>Bacteria</taxon>
        <taxon>Pseudomonadati</taxon>
        <taxon>Pseudomonadota</taxon>
        <taxon>Alphaproteobacteria</taxon>
        <taxon>Acetobacterales</taxon>
        <taxon>Roseomonadaceae</taxon>
        <taxon>Paracraurococcus</taxon>
    </lineage>
</organism>